<evidence type="ECO:0000313" key="3">
    <source>
        <dbReference type="Proteomes" id="UP000305539"/>
    </source>
</evidence>
<accession>A0A4U1I7J1</accession>
<dbReference type="InterPro" id="IPR014944">
    <property type="entry name" value="Toxin_SymE-like"/>
</dbReference>
<sequence length="75" mass="8846">MADANVTPRPALPERHVTIQQSWRYRRWKLHGYRTDPPLYPWFKVSGCWLGHAGFKPGQRLKIEVQHERLVITPA</sequence>
<dbReference type="GO" id="GO:0016070">
    <property type="term" value="P:RNA metabolic process"/>
    <property type="evidence" value="ECO:0007669"/>
    <property type="project" value="InterPro"/>
</dbReference>
<evidence type="ECO:0000313" key="2">
    <source>
        <dbReference type="EMBL" id="TKC89381.1"/>
    </source>
</evidence>
<evidence type="ECO:0000259" key="1">
    <source>
        <dbReference type="Pfam" id="PF08845"/>
    </source>
</evidence>
<reference evidence="2 3" key="1">
    <citation type="submission" date="2019-04" db="EMBL/GenBank/DDBJ databases">
        <title>Trinickia sp. 7GSK02, isolated from subtropical forest soil.</title>
        <authorList>
            <person name="Gao Z.-H."/>
            <person name="Qiu L.-H."/>
        </authorList>
    </citation>
    <scope>NUCLEOTIDE SEQUENCE [LARGE SCALE GENOMIC DNA]</scope>
    <source>
        <strain evidence="2 3">7GSK02</strain>
    </source>
</reference>
<protein>
    <submittedName>
        <fullName evidence="2">Type I toxin-antitoxin system SymE family toxin</fullName>
    </submittedName>
</protein>
<gene>
    <name evidence="2" type="ORF">FAZ69_10575</name>
</gene>
<dbReference type="Pfam" id="PF08845">
    <property type="entry name" value="SymE_toxin"/>
    <property type="match status" value="1"/>
</dbReference>
<dbReference type="EMBL" id="SWJE01000005">
    <property type="protein sequence ID" value="TKC89381.1"/>
    <property type="molecule type" value="Genomic_DNA"/>
</dbReference>
<name>A0A4U1I7J1_9BURK</name>
<feature type="domain" description="Toxin SymE-like" evidence="1">
    <location>
        <begin position="40"/>
        <end position="74"/>
    </location>
</feature>
<dbReference type="GO" id="GO:0005737">
    <property type="term" value="C:cytoplasm"/>
    <property type="evidence" value="ECO:0007669"/>
    <property type="project" value="InterPro"/>
</dbReference>
<dbReference type="GO" id="GO:0016788">
    <property type="term" value="F:hydrolase activity, acting on ester bonds"/>
    <property type="evidence" value="ECO:0007669"/>
    <property type="project" value="InterPro"/>
</dbReference>
<dbReference type="GO" id="GO:0003723">
    <property type="term" value="F:RNA binding"/>
    <property type="evidence" value="ECO:0007669"/>
    <property type="project" value="InterPro"/>
</dbReference>
<dbReference type="AlphaFoldDB" id="A0A4U1I7J1"/>
<organism evidence="2 3">
    <name type="scientific">Trinickia terrae</name>
    <dbReference type="NCBI Taxonomy" id="2571161"/>
    <lineage>
        <taxon>Bacteria</taxon>
        <taxon>Pseudomonadati</taxon>
        <taxon>Pseudomonadota</taxon>
        <taxon>Betaproteobacteria</taxon>
        <taxon>Burkholderiales</taxon>
        <taxon>Burkholderiaceae</taxon>
        <taxon>Trinickia</taxon>
    </lineage>
</organism>
<dbReference type="OrthoDB" id="9035207at2"/>
<keyword evidence="3" id="KW-1185">Reference proteome</keyword>
<comment type="caution">
    <text evidence="2">The sequence shown here is derived from an EMBL/GenBank/DDBJ whole genome shotgun (WGS) entry which is preliminary data.</text>
</comment>
<dbReference type="Proteomes" id="UP000305539">
    <property type="component" value="Unassembled WGS sequence"/>
</dbReference>
<dbReference type="RefSeq" id="WP_136894085.1">
    <property type="nucleotide sequence ID" value="NZ_SWJE01000005.1"/>
</dbReference>
<proteinExistence type="predicted"/>